<keyword evidence="4" id="KW-0812">Transmembrane</keyword>
<gene>
    <name evidence="5" type="ORF">ANN_24314</name>
</gene>
<feature type="transmembrane region" description="Helical" evidence="4">
    <location>
        <begin position="6"/>
        <end position="26"/>
    </location>
</feature>
<organism evidence="5 6">
    <name type="scientific">Periplaneta americana</name>
    <name type="common">American cockroach</name>
    <name type="synonym">Blatta americana</name>
    <dbReference type="NCBI Taxonomy" id="6978"/>
    <lineage>
        <taxon>Eukaryota</taxon>
        <taxon>Metazoa</taxon>
        <taxon>Ecdysozoa</taxon>
        <taxon>Arthropoda</taxon>
        <taxon>Hexapoda</taxon>
        <taxon>Insecta</taxon>
        <taxon>Pterygota</taxon>
        <taxon>Neoptera</taxon>
        <taxon>Polyneoptera</taxon>
        <taxon>Dictyoptera</taxon>
        <taxon>Blattodea</taxon>
        <taxon>Blattoidea</taxon>
        <taxon>Blattidae</taxon>
        <taxon>Blattinae</taxon>
        <taxon>Periplaneta</taxon>
    </lineage>
</organism>
<name>A0ABQ8S332_PERAM</name>
<keyword evidence="6" id="KW-1185">Reference proteome</keyword>
<evidence type="ECO:0000256" key="2">
    <source>
        <dbReference type="ARBA" id="ARBA00031039"/>
    </source>
</evidence>
<evidence type="ECO:0000256" key="4">
    <source>
        <dbReference type="SAM" id="Phobius"/>
    </source>
</evidence>
<keyword evidence="4" id="KW-0472">Membrane</keyword>
<keyword evidence="4" id="KW-1133">Transmembrane helix</keyword>
<dbReference type="PANTHER" id="PTHR20835:SF0">
    <property type="entry name" value="E3 UBIQUITIN-PROTEIN LIGASE PPP1R11"/>
    <property type="match status" value="1"/>
</dbReference>
<evidence type="ECO:0000313" key="6">
    <source>
        <dbReference type="Proteomes" id="UP001148838"/>
    </source>
</evidence>
<feature type="region of interest" description="Disordered" evidence="3">
    <location>
        <begin position="73"/>
        <end position="118"/>
    </location>
</feature>
<feature type="non-terminal residue" evidence="5">
    <location>
        <position position="1"/>
    </location>
</feature>
<dbReference type="PANTHER" id="PTHR20835">
    <property type="entry name" value="E3 UBIQUITIN-PROTEIN LIGASE PPP1R11-RELATED"/>
    <property type="match status" value="1"/>
</dbReference>
<dbReference type="EMBL" id="JAJSOF020000037">
    <property type="protein sequence ID" value="KAJ4428296.1"/>
    <property type="molecule type" value="Genomic_DNA"/>
</dbReference>
<evidence type="ECO:0000256" key="1">
    <source>
        <dbReference type="ARBA" id="ARBA00021994"/>
    </source>
</evidence>
<comment type="caution">
    <text evidence="5">The sequence shown here is derived from an EMBL/GenBank/DDBJ whole genome shotgun (WGS) entry which is preliminary data.</text>
</comment>
<protein>
    <recommendedName>
        <fullName evidence="1">E3 ubiquitin-protein ligase PPP1R11</fullName>
    </recommendedName>
    <alternativeName>
        <fullName evidence="2">Protein phosphatase 1 regulatory subunit 11</fullName>
    </alternativeName>
</protein>
<dbReference type="Proteomes" id="UP001148838">
    <property type="component" value="Unassembled WGS sequence"/>
</dbReference>
<dbReference type="Pfam" id="PF07491">
    <property type="entry name" value="PPI_Ypi1"/>
    <property type="match status" value="1"/>
</dbReference>
<accession>A0ABQ8S332</accession>
<evidence type="ECO:0000256" key="3">
    <source>
        <dbReference type="SAM" id="MobiDB-lite"/>
    </source>
</evidence>
<proteinExistence type="predicted"/>
<sequence length="118" mass="13648">TPLFFSCITFIFLCYIFLNSSIILTFQDVRTVRLRLRKPESKKKVQWQSGTVDNEHLNKKKSKCCCQYEKPRVFGESSSSSEDEECENCHGHVERKKKKKKEPPGSTEDSAEPGELNQ</sequence>
<dbReference type="InterPro" id="IPR011107">
    <property type="entry name" value="PPI_Ypi1"/>
</dbReference>
<evidence type="ECO:0000313" key="5">
    <source>
        <dbReference type="EMBL" id="KAJ4428296.1"/>
    </source>
</evidence>
<reference evidence="5 6" key="1">
    <citation type="journal article" date="2022" name="Allergy">
        <title>Genome assembly and annotation of Periplaneta americana reveal a comprehensive cockroach allergen profile.</title>
        <authorList>
            <person name="Wang L."/>
            <person name="Xiong Q."/>
            <person name="Saelim N."/>
            <person name="Wang L."/>
            <person name="Nong W."/>
            <person name="Wan A.T."/>
            <person name="Shi M."/>
            <person name="Liu X."/>
            <person name="Cao Q."/>
            <person name="Hui J.H.L."/>
            <person name="Sookrung N."/>
            <person name="Leung T.F."/>
            <person name="Tungtrongchitr A."/>
            <person name="Tsui S.K.W."/>
        </authorList>
    </citation>
    <scope>NUCLEOTIDE SEQUENCE [LARGE SCALE GENOMIC DNA]</scope>
    <source>
        <strain evidence="5">PWHHKU_190912</strain>
    </source>
</reference>